<accession>A0AAN7AGW2</accession>
<feature type="transmembrane region" description="Helical" evidence="5">
    <location>
        <begin position="240"/>
        <end position="257"/>
    </location>
</feature>
<comment type="caution">
    <text evidence="6">The sequence shown here is derived from an EMBL/GenBank/DDBJ whole genome shotgun (WGS) entry which is preliminary data.</text>
</comment>
<feature type="transmembrane region" description="Helical" evidence="5">
    <location>
        <begin position="335"/>
        <end position="354"/>
    </location>
</feature>
<evidence type="ECO:0000256" key="1">
    <source>
        <dbReference type="ARBA" id="ARBA00004141"/>
    </source>
</evidence>
<dbReference type="GO" id="GO:0016020">
    <property type="term" value="C:membrane"/>
    <property type="evidence" value="ECO:0007669"/>
    <property type="project" value="UniProtKB-SubCell"/>
</dbReference>
<keyword evidence="3 5" id="KW-1133">Transmembrane helix</keyword>
<dbReference type="Proteomes" id="UP001302126">
    <property type="component" value="Unassembled WGS sequence"/>
</dbReference>
<dbReference type="InterPro" id="IPR036259">
    <property type="entry name" value="MFS_trans_sf"/>
</dbReference>
<evidence type="ECO:0000256" key="3">
    <source>
        <dbReference type="ARBA" id="ARBA00022989"/>
    </source>
</evidence>
<sequence length="363" mass="39065">MPSTGYSDGILFICWIEAGVRLTLFSSIFTCFGGGNTVVTAASMMILADSTPDVSRSRIFFYASTSLTVGQILGPPLGAVLMAKDPWITDMIGFLCVVPVPGIACLAPETLDNTNLSAIPDEDSPRNGDVVRYSIMTRLVRSVQHVFRHAVTTLASVFHSRNLAVLIATYFTVDFARETLSLIMRCVSARFKIPLAKASYILSFKATGHLLAFAVLLPLFDTALARYYRHSSLGPHKKDLTLARISIVFITSGYAILVLSPALVGILVGIGVSTLGTGFQAAIKSLLSSMVDKDMVGTVFTTLSLMDTVGALFAGRIDALVIKQALRMEGVWQSLPFIFALVLCAVSTLVLGYVRVDHVVPLS</sequence>
<evidence type="ECO:0000313" key="7">
    <source>
        <dbReference type="Proteomes" id="UP001302126"/>
    </source>
</evidence>
<keyword evidence="4 5" id="KW-0472">Membrane</keyword>
<evidence type="ECO:0000313" key="6">
    <source>
        <dbReference type="EMBL" id="KAK4185320.1"/>
    </source>
</evidence>
<dbReference type="GO" id="GO:0022857">
    <property type="term" value="F:transmembrane transporter activity"/>
    <property type="evidence" value="ECO:0007669"/>
    <property type="project" value="InterPro"/>
</dbReference>
<dbReference type="Gene3D" id="1.20.1250.20">
    <property type="entry name" value="MFS general substrate transporter like domains"/>
    <property type="match status" value="1"/>
</dbReference>
<organism evidence="6 7">
    <name type="scientific">Podospora australis</name>
    <dbReference type="NCBI Taxonomy" id="1536484"/>
    <lineage>
        <taxon>Eukaryota</taxon>
        <taxon>Fungi</taxon>
        <taxon>Dikarya</taxon>
        <taxon>Ascomycota</taxon>
        <taxon>Pezizomycotina</taxon>
        <taxon>Sordariomycetes</taxon>
        <taxon>Sordariomycetidae</taxon>
        <taxon>Sordariales</taxon>
        <taxon>Podosporaceae</taxon>
        <taxon>Podospora</taxon>
    </lineage>
</organism>
<dbReference type="PANTHER" id="PTHR23507:SF1">
    <property type="entry name" value="FI18259P1-RELATED"/>
    <property type="match status" value="1"/>
</dbReference>
<feature type="transmembrane region" description="Helical" evidence="5">
    <location>
        <begin position="295"/>
        <end position="314"/>
    </location>
</feature>
<gene>
    <name evidence="6" type="ORF">QBC35DRAFT_537930</name>
</gene>
<evidence type="ECO:0000256" key="5">
    <source>
        <dbReference type="SAM" id="Phobius"/>
    </source>
</evidence>
<reference evidence="6" key="1">
    <citation type="journal article" date="2023" name="Mol. Phylogenet. Evol.">
        <title>Genome-scale phylogeny and comparative genomics of the fungal order Sordariales.</title>
        <authorList>
            <person name="Hensen N."/>
            <person name="Bonometti L."/>
            <person name="Westerberg I."/>
            <person name="Brannstrom I.O."/>
            <person name="Guillou S."/>
            <person name="Cros-Aarteil S."/>
            <person name="Calhoun S."/>
            <person name="Haridas S."/>
            <person name="Kuo A."/>
            <person name="Mondo S."/>
            <person name="Pangilinan J."/>
            <person name="Riley R."/>
            <person name="LaButti K."/>
            <person name="Andreopoulos B."/>
            <person name="Lipzen A."/>
            <person name="Chen C."/>
            <person name="Yan M."/>
            <person name="Daum C."/>
            <person name="Ng V."/>
            <person name="Clum A."/>
            <person name="Steindorff A."/>
            <person name="Ohm R.A."/>
            <person name="Martin F."/>
            <person name="Silar P."/>
            <person name="Natvig D.O."/>
            <person name="Lalanne C."/>
            <person name="Gautier V."/>
            <person name="Ament-Velasquez S.L."/>
            <person name="Kruys A."/>
            <person name="Hutchinson M.I."/>
            <person name="Powell A.J."/>
            <person name="Barry K."/>
            <person name="Miller A.N."/>
            <person name="Grigoriev I.V."/>
            <person name="Debuchy R."/>
            <person name="Gladieux P."/>
            <person name="Hiltunen Thoren M."/>
            <person name="Johannesson H."/>
        </authorList>
    </citation>
    <scope>NUCLEOTIDE SEQUENCE</scope>
    <source>
        <strain evidence="6">PSN309</strain>
    </source>
</reference>
<proteinExistence type="predicted"/>
<protein>
    <submittedName>
        <fullName evidence="6">Major facilitator superfamily domain-containing protein</fullName>
    </submittedName>
</protein>
<name>A0AAN7AGW2_9PEZI</name>
<feature type="transmembrane region" description="Helical" evidence="5">
    <location>
        <begin position="59"/>
        <end position="81"/>
    </location>
</feature>
<dbReference type="AlphaFoldDB" id="A0AAN7AGW2"/>
<keyword evidence="7" id="KW-1185">Reference proteome</keyword>
<dbReference type="InterPro" id="IPR011701">
    <property type="entry name" value="MFS"/>
</dbReference>
<feature type="transmembrane region" description="Helical" evidence="5">
    <location>
        <begin position="200"/>
        <end position="220"/>
    </location>
</feature>
<dbReference type="PANTHER" id="PTHR23507">
    <property type="entry name" value="ZGC:174356"/>
    <property type="match status" value="1"/>
</dbReference>
<reference evidence="6" key="2">
    <citation type="submission" date="2023-05" db="EMBL/GenBank/DDBJ databases">
        <authorList>
            <consortium name="Lawrence Berkeley National Laboratory"/>
            <person name="Steindorff A."/>
            <person name="Hensen N."/>
            <person name="Bonometti L."/>
            <person name="Westerberg I."/>
            <person name="Brannstrom I.O."/>
            <person name="Guillou S."/>
            <person name="Cros-Aarteil S."/>
            <person name="Calhoun S."/>
            <person name="Haridas S."/>
            <person name="Kuo A."/>
            <person name="Mondo S."/>
            <person name="Pangilinan J."/>
            <person name="Riley R."/>
            <person name="Labutti K."/>
            <person name="Andreopoulos B."/>
            <person name="Lipzen A."/>
            <person name="Chen C."/>
            <person name="Yanf M."/>
            <person name="Daum C."/>
            <person name="Ng V."/>
            <person name="Clum A."/>
            <person name="Ohm R."/>
            <person name="Martin F."/>
            <person name="Silar P."/>
            <person name="Natvig D."/>
            <person name="Lalanne C."/>
            <person name="Gautier V."/>
            <person name="Ament-Velasquez S.L."/>
            <person name="Kruys A."/>
            <person name="Hutchinson M.I."/>
            <person name="Powell A.J."/>
            <person name="Barry K."/>
            <person name="Miller A.N."/>
            <person name="Grigoriev I.V."/>
            <person name="Debuchy R."/>
            <person name="Gladieux P."/>
            <person name="Thoren M.H."/>
            <person name="Johannesson H."/>
        </authorList>
    </citation>
    <scope>NUCLEOTIDE SEQUENCE</scope>
    <source>
        <strain evidence="6">PSN309</strain>
    </source>
</reference>
<feature type="transmembrane region" description="Helical" evidence="5">
    <location>
        <begin position="264"/>
        <end position="283"/>
    </location>
</feature>
<dbReference type="EMBL" id="MU864454">
    <property type="protein sequence ID" value="KAK4185320.1"/>
    <property type="molecule type" value="Genomic_DNA"/>
</dbReference>
<comment type="subcellular location">
    <subcellularLocation>
        <location evidence="1">Membrane</location>
        <topology evidence="1">Multi-pass membrane protein</topology>
    </subcellularLocation>
</comment>
<feature type="transmembrane region" description="Helical" evidence="5">
    <location>
        <begin position="24"/>
        <end position="47"/>
    </location>
</feature>
<evidence type="ECO:0000256" key="2">
    <source>
        <dbReference type="ARBA" id="ARBA00022692"/>
    </source>
</evidence>
<dbReference type="SUPFAM" id="SSF103473">
    <property type="entry name" value="MFS general substrate transporter"/>
    <property type="match status" value="1"/>
</dbReference>
<evidence type="ECO:0000256" key="4">
    <source>
        <dbReference type="ARBA" id="ARBA00023136"/>
    </source>
</evidence>
<keyword evidence="2 5" id="KW-0812">Transmembrane</keyword>
<dbReference type="Pfam" id="PF07690">
    <property type="entry name" value="MFS_1"/>
    <property type="match status" value="1"/>
</dbReference>